<dbReference type="PANTHER" id="PTHR10885">
    <property type="entry name" value="ISOPENTENYL-DIPHOSPHATE DELTA-ISOMERASE"/>
    <property type="match status" value="1"/>
</dbReference>
<dbReference type="PANTHER" id="PTHR10885:SF20">
    <property type="entry name" value="NUDIX HYDROLASE DOMAIN-CONTAINING PROTEIN"/>
    <property type="match status" value="1"/>
</dbReference>
<dbReference type="GO" id="GO:0005737">
    <property type="term" value="C:cytoplasm"/>
    <property type="evidence" value="ECO:0007669"/>
    <property type="project" value="TreeGrafter"/>
</dbReference>
<keyword evidence="1" id="KW-0732">Signal</keyword>
<feature type="signal peptide" evidence="1">
    <location>
        <begin position="1"/>
        <end position="17"/>
    </location>
</feature>
<feature type="chain" id="PRO_5031543401" description="Nudix hydrolase domain-containing protein" evidence="1">
    <location>
        <begin position="18"/>
        <end position="277"/>
    </location>
</feature>
<dbReference type="InterPro" id="IPR015797">
    <property type="entry name" value="NUDIX_hydrolase-like_dom_sf"/>
</dbReference>
<dbReference type="GO" id="GO:0004452">
    <property type="term" value="F:isopentenyl-diphosphate delta-isomerase activity"/>
    <property type="evidence" value="ECO:0007669"/>
    <property type="project" value="TreeGrafter"/>
</dbReference>
<protein>
    <recommendedName>
        <fullName evidence="2">Nudix hydrolase domain-containing protein</fullName>
    </recommendedName>
</protein>
<dbReference type="PROSITE" id="PS51462">
    <property type="entry name" value="NUDIX"/>
    <property type="match status" value="1"/>
</dbReference>
<reference evidence="3" key="1">
    <citation type="submission" date="2021-01" db="EMBL/GenBank/DDBJ databases">
        <authorList>
            <person name="Corre E."/>
            <person name="Pelletier E."/>
            <person name="Niang G."/>
            <person name="Scheremetjew M."/>
            <person name="Finn R."/>
            <person name="Kale V."/>
            <person name="Holt S."/>
            <person name="Cochrane G."/>
            <person name="Meng A."/>
            <person name="Brown T."/>
            <person name="Cohen L."/>
        </authorList>
    </citation>
    <scope>NUCLEOTIDE SEQUENCE</scope>
    <source>
        <strain evidence="3">SM1012Den-03</strain>
    </source>
</reference>
<dbReference type="InterPro" id="IPR000086">
    <property type="entry name" value="NUDIX_hydrolase_dom"/>
</dbReference>
<sequence length="277" mass="31253">MLLQNILISRLLLSGSALTVRNGGRQSSRLIHHQNKMAMNAASSDEDSGNYKLAQDPSELFDIYPAPPTKAHFNAIIGPDWGDDFFPAPQPTGKVKKRSQVHKDGDWHRSMHLWIYQFDSANENVRVLLQRRSPYKDTHPNMLDVSCAGHVNAGDDILETTMREMEEELGGNGNIKGRYSLEDVKNSRMFTVTSAIEGETEKHGKYICREYQDVFILKWKADAPMESHDFAPMVKEEVSGFDIIDGQELILKLRKGDEELVPRSGQYIDALAKVFGC</sequence>
<organism evidence="3">
    <name type="scientific">Skeletonema marinoi</name>
    <dbReference type="NCBI Taxonomy" id="267567"/>
    <lineage>
        <taxon>Eukaryota</taxon>
        <taxon>Sar</taxon>
        <taxon>Stramenopiles</taxon>
        <taxon>Ochrophyta</taxon>
        <taxon>Bacillariophyta</taxon>
        <taxon>Coscinodiscophyceae</taxon>
        <taxon>Thalassiosirophycidae</taxon>
        <taxon>Thalassiosirales</taxon>
        <taxon>Skeletonemataceae</taxon>
        <taxon>Skeletonema</taxon>
        <taxon>Skeletonema marinoi-dohrnii complex</taxon>
    </lineage>
</organism>
<evidence type="ECO:0000256" key="1">
    <source>
        <dbReference type="SAM" id="SignalP"/>
    </source>
</evidence>
<evidence type="ECO:0000259" key="2">
    <source>
        <dbReference type="PROSITE" id="PS51462"/>
    </source>
</evidence>
<dbReference type="SUPFAM" id="SSF55811">
    <property type="entry name" value="Nudix"/>
    <property type="match status" value="1"/>
</dbReference>
<name>A0A7S2M1I8_9STRA</name>
<proteinExistence type="predicted"/>
<dbReference type="Gene3D" id="3.90.79.10">
    <property type="entry name" value="Nucleoside Triphosphate Pyrophosphohydrolase"/>
    <property type="match status" value="1"/>
</dbReference>
<dbReference type="AlphaFoldDB" id="A0A7S2M1I8"/>
<feature type="domain" description="Nudix hydrolase" evidence="2">
    <location>
        <begin position="106"/>
        <end position="266"/>
    </location>
</feature>
<gene>
    <name evidence="3" type="ORF">SMAR0320_LOCUS18818</name>
</gene>
<dbReference type="Pfam" id="PF00293">
    <property type="entry name" value="NUDIX"/>
    <property type="match status" value="1"/>
</dbReference>
<dbReference type="CDD" id="cd04692">
    <property type="entry name" value="NUDIX_Hydrolase"/>
    <property type="match status" value="1"/>
</dbReference>
<accession>A0A7S2M1I8</accession>
<evidence type="ECO:0000313" key="3">
    <source>
        <dbReference type="EMBL" id="CAD9622664.1"/>
    </source>
</evidence>
<dbReference type="EMBL" id="HBGZ01026502">
    <property type="protein sequence ID" value="CAD9622664.1"/>
    <property type="molecule type" value="Transcribed_RNA"/>
</dbReference>
<dbReference type="GO" id="GO:0009240">
    <property type="term" value="P:isopentenyl diphosphate biosynthetic process"/>
    <property type="evidence" value="ECO:0007669"/>
    <property type="project" value="TreeGrafter"/>
</dbReference>